<name>A0A6J7JZ07_9ZZZZ</name>
<accession>A0A6J7JZ07</accession>
<reference evidence="1" key="1">
    <citation type="submission" date="2020-05" db="EMBL/GenBank/DDBJ databases">
        <authorList>
            <person name="Chiriac C."/>
            <person name="Salcher M."/>
            <person name="Ghai R."/>
            <person name="Kavagutti S V."/>
        </authorList>
    </citation>
    <scope>NUCLEOTIDE SEQUENCE</scope>
</reference>
<dbReference type="SUPFAM" id="SSF52540">
    <property type="entry name" value="P-loop containing nucleoside triphosphate hydrolases"/>
    <property type="match status" value="1"/>
</dbReference>
<dbReference type="PANTHER" id="PTHR39206:SF1">
    <property type="entry name" value="SLL8004 PROTEIN"/>
    <property type="match status" value="1"/>
</dbReference>
<dbReference type="InterPro" id="IPR027417">
    <property type="entry name" value="P-loop_NTPase"/>
</dbReference>
<protein>
    <submittedName>
        <fullName evidence="1">Unannotated protein</fullName>
    </submittedName>
</protein>
<proteinExistence type="predicted"/>
<dbReference type="AlphaFoldDB" id="A0A6J7JZ07"/>
<dbReference type="PANTHER" id="PTHR39206">
    <property type="entry name" value="SLL8004 PROTEIN"/>
    <property type="match status" value="1"/>
</dbReference>
<dbReference type="Gene3D" id="3.40.50.300">
    <property type="entry name" value="P-loop containing nucleotide triphosphate hydrolases"/>
    <property type="match status" value="1"/>
</dbReference>
<sequence length="197" mass="21553">MRLDLVVGPHGAGKSTFVELVLAPLRPGVTFVNADVIAAARWPDDPARHAYDAARVAADTRESLISAGHPFIAETVFSHPSKLDLIDRAHDAGYTVALHVLMVPADLSVQRVAHRVAAGGHDVPEEKIRARYARLWPLVEDAIRRADLTHAYDNSRVDGPEEVAMFAGGFAVGSSRWPTWAPIEFVGRWPRPKVTDE</sequence>
<dbReference type="Pfam" id="PF13671">
    <property type="entry name" value="AAA_33"/>
    <property type="match status" value="1"/>
</dbReference>
<evidence type="ECO:0000313" key="1">
    <source>
        <dbReference type="EMBL" id="CAB4948257.1"/>
    </source>
</evidence>
<gene>
    <name evidence="1" type="ORF">UFOPK3773_01257</name>
</gene>
<dbReference type="EMBL" id="CAFBNF010000141">
    <property type="protein sequence ID" value="CAB4948257.1"/>
    <property type="molecule type" value="Genomic_DNA"/>
</dbReference>
<organism evidence="1">
    <name type="scientific">freshwater metagenome</name>
    <dbReference type="NCBI Taxonomy" id="449393"/>
    <lineage>
        <taxon>unclassified sequences</taxon>
        <taxon>metagenomes</taxon>
        <taxon>ecological metagenomes</taxon>
    </lineage>
</organism>